<dbReference type="AlphaFoldDB" id="A0A150WEV6"/>
<dbReference type="Gene3D" id="3.30.1380.10">
    <property type="match status" value="1"/>
</dbReference>
<organism evidence="1 2">
    <name type="scientific">Bdellovibrio bacteriovorus</name>
    <dbReference type="NCBI Taxonomy" id="959"/>
    <lineage>
        <taxon>Bacteria</taxon>
        <taxon>Pseudomonadati</taxon>
        <taxon>Bdellovibrionota</taxon>
        <taxon>Bdellovibrionia</taxon>
        <taxon>Bdellovibrionales</taxon>
        <taxon>Pseudobdellovibrionaceae</taxon>
        <taxon>Bdellovibrio</taxon>
    </lineage>
</organism>
<sequence>MTLLKNFERTVLALTVGFFLLGCQGQTQPLILDNGDIVTDDSSQAIDSTLPDVAVDEHDHEHAHDDGLNFEEIIFPYGCTRASSTQIGVVKTGNAKVDKFVSGCVSATGSTKWCQQLTRPNPSSKSTFTCTYGSTMPHQLVHPDEATWKNAYQAVKLVSELEKMGIAVYQIYNWWRPEPYNANVGGAAGRHPFGTSVDVRFSTMKDMEKGHAQLCKWRKAGRLRALGYYGSTGLHFGIGDKTANTWGKGCP</sequence>
<dbReference type="OrthoDB" id="5290685at2"/>
<dbReference type="Proteomes" id="UP000075320">
    <property type="component" value="Unassembled WGS sequence"/>
</dbReference>
<dbReference type="InterPro" id="IPR009045">
    <property type="entry name" value="Zn_M74/Hedgehog-like"/>
</dbReference>
<dbReference type="SUPFAM" id="SSF55166">
    <property type="entry name" value="Hedgehog/DD-peptidase"/>
    <property type="match status" value="1"/>
</dbReference>
<gene>
    <name evidence="1" type="ORF">AZI86_17795</name>
</gene>
<accession>A0A150WEV6</accession>
<reference evidence="1 2" key="1">
    <citation type="submission" date="2016-03" db="EMBL/GenBank/DDBJ databases">
        <authorList>
            <person name="Ploux O."/>
        </authorList>
    </citation>
    <scope>NUCLEOTIDE SEQUENCE [LARGE SCALE GENOMIC DNA]</scope>
    <source>
        <strain evidence="1 2">R0</strain>
    </source>
</reference>
<protein>
    <recommendedName>
        <fullName evidence="3">Peptidase M15A C-terminal domain-containing protein</fullName>
    </recommendedName>
</protein>
<evidence type="ECO:0008006" key="3">
    <source>
        <dbReference type="Google" id="ProtNLM"/>
    </source>
</evidence>
<evidence type="ECO:0000313" key="2">
    <source>
        <dbReference type="Proteomes" id="UP000075320"/>
    </source>
</evidence>
<proteinExistence type="predicted"/>
<evidence type="ECO:0000313" key="1">
    <source>
        <dbReference type="EMBL" id="KYG61559.1"/>
    </source>
</evidence>
<dbReference type="PROSITE" id="PS51257">
    <property type="entry name" value="PROKAR_LIPOPROTEIN"/>
    <property type="match status" value="1"/>
</dbReference>
<dbReference type="RefSeq" id="WP_061836641.1">
    <property type="nucleotide sequence ID" value="NZ_LUKE01000006.1"/>
</dbReference>
<comment type="caution">
    <text evidence="1">The sequence shown here is derived from an EMBL/GenBank/DDBJ whole genome shotgun (WGS) entry which is preliminary data.</text>
</comment>
<name>A0A150WEV6_BDEBC</name>
<keyword evidence="2" id="KW-1185">Reference proteome</keyword>
<dbReference type="EMBL" id="LUKE01000006">
    <property type="protein sequence ID" value="KYG61559.1"/>
    <property type="molecule type" value="Genomic_DNA"/>
</dbReference>